<sequence>MPQTFVCVKCEGHFAWPVPWRFLALPSICAQCWRVGMTWLTAAEQVEAYPDSVPA</sequence>
<evidence type="ECO:0000313" key="1">
    <source>
        <dbReference type="EMBL" id="SVB37123.1"/>
    </source>
</evidence>
<name>A0A382DHL2_9ZZZZ</name>
<reference evidence="1" key="1">
    <citation type="submission" date="2018-05" db="EMBL/GenBank/DDBJ databases">
        <authorList>
            <person name="Lanie J.A."/>
            <person name="Ng W.-L."/>
            <person name="Kazmierczak K.M."/>
            <person name="Andrzejewski T.M."/>
            <person name="Davidsen T.M."/>
            <person name="Wayne K.J."/>
            <person name="Tettelin H."/>
            <person name="Glass J.I."/>
            <person name="Rusch D."/>
            <person name="Podicherti R."/>
            <person name="Tsui H.-C.T."/>
            <person name="Winkler M.E."/>
        </authorList>
    </citation>
    <scope>NUCLEOTIDE SEQUENCE</scope>
</reference>
<dbReference type="EMBL" id="UINC01039119">
    <property type="protein sequence ID" value="SVB37123.1"/>
    <property type="molecule type" value="Genomic_DNA"/>
</dbReference>
<organism evidence="1">
    <name type="scientific">marine metagenome</name>
    <dbReference type="NCBI Taxonomy" id="408172"/>
    <lineage>
        <taxon>unclassified sequences</taxon>
        <taxon>metagenomes</taxon>
        <taxon>ecological metagenomes</taxon>
    </lineage>
</organism>
<dbReference type="AlphaFoldDB" id="A0A382DHL2"/>
<proteinExistence type="predicted"/>
<accession>A0A382DHL2</accession>
<protein>
    <submittedName>
        <fullName evidence="1">Uncharacterized protein</fullName>
    </submittedName>
</protein>
<gene>
    <name evidence="1" type="ORF">METZ01_LOCUS189977</name>
</gene>